<reference evidence="1 2" key="1">
    <citation type="submission" date="2024-09" db="EMBL/GenBank/DDBJ databases">
        <authorList>
            <person name="Sun Q."/>
            <person name="Mori K."/>
        </authorList>
    </citation>
    <scope>NUCLEOTIDE SEQUENCE [LARGE SCALE GENOMIC DNA]</scope>
    <source>
        <strain evidence="1 2">CECT 9424</strain>
    </source>
</reference>
<dbReference type="EMBL" id="JBHMEC010000024">
    <property type="protein sequence ID" value="MFB9151002.1"/>
    <property type="molecule type" value="Genomic_DNA"/>
</dbReference>
<organism evidence="1 2">
    <name type="scientific">Roseovarius ramblicola</name>
    <dbReference type="NCBI Taxonomy" id="2022336"/>
    <lineage>
        <taxon>Bacteria</taxon>
        <taxon>Pseudomonadati</taxon>
        <taxon>Pseudomonadota</taxon>
        <taxon>Alphaproteobacteria</taxon>
        <taxon>Rhodobacterales</taxon>
        <taxon>Roseobacteraceae</taxon>
        <taxon>Roseovarius</taxon>
    </lineage>
</organism>
<protein>
    <submittedName>
        <fullName evidence="1">Uncharacterized protein</fullName>
    </submittedName>
</protein>
<name>A0ABV5I2W0_9RHOB</name>
<dbReference type="Proteomes" id="UP001589670">
    <property type="component" value="Unassembled WGS sequence"/>
</dbReference>
<dbReference type="RefSeq" id="WP_377070570.1">
    <property type="nucleotide sequence ID" value="NZ_JBHMEC010000024.1"/>
</dbReference>
<accession>A0ABV5I2W0</accession>
<comment type="caution">
    <text evidence="1">The sequence shown here is derived from an EMBL/GenBank/DDBJ whole genome shotgun (WGS) entry which is preliminary data.</text>
</comment>
<gene>
    <name evidence="1" type="ORF">ACFFU4_14705</name>
</gene>
<evidence type="ECO:0000313" key="1">
    <source>
        <dbReference type="EMBL" id="MFB9151002.1"/>
    </source>
</evidence>
<keyword evidence="2" id="KW-1185">Reference proteome</keyword>
<proteinExistence type="predicted"/>
<evidence type="ECO:0000313" key="2">
    <source>
        <dbReference type="Proteomes" id="UP001589670"/>
    </source>
</evidence>
<sequence>MAAGWQVLERREGPDGPVLRLRCDDPGPELWVPGRHVLEVFAVGEEWIVFSDHDIPHEELLELSLVSGGDIVEQASLAFPGWASAGIVPERLAPRVFGFDFPAGRRWRLELGRRPALVRPRLGVDRHGRWRARLWLSSARFAAECP</sequence>